<organism evidence="2 3">
    <name type="scientific">Terriglobus roseus</name>
    <dbReference type="NCBI Taxonomy" id="392734"/>
    <lineage>
        <taxon>Bacteria</taxon>
        <taxon>Pseudomonadati</taxon>
        <taxon>Acidobacteriota</taxon>
        <taxon>Terriglobia</taxon>
        <taxon>Terriglobales</taxon>
        <taxon>Acidobacteriaceae</taxon>
        <taxon>Terriglobus</taxon>
    </lineage>
</organism>
<evidence type="ECO:0000259" key="1">
    <source>
        <dbReference type="Pfam" id="PF06742"/>
    </source>
</evidence>
<dbReference type="Gene3D" id="2.60.120.600">
    <property type="entry name" value="Domain of unknown function DUF1214, C-terminal domain"/>
    <property type="match status" value="1"/>
</dbReference>
<evidence type="ECO:0000313" key="3">
    <source>
        <dbReference type="Proteomes" id="UP000182427"/>
    </source>
</evidence>
<accession>A0A1G7JEH3</accession>
<reference evidence="2 3" key="1">
    <citation type="submission" date="2016-10" db="EMBL/GenBank/DDBJ databases">
        <authorList>
            <person name="de Groot N.N."/>
        </authorList>
    </citation>
    <scope>NUCLEOTIDE SEQUENCE [LARGE SCALE GENOMIC DNA]</scope>
    <source>
        <strain evidence="2 3">GAS232</strain>
    </source>
</reference>
<dbReference type="InterPro" id="IPR010621">
    <property type="entry name" value="DUF1214"/>
</dbReference>
<dbReference type="PANTHER" id="PTHR36509:SF2">
    <property type="entry name" value="BLL3101 PROTEIN"/>
    <property type="match status" value="1"/>
</dbReference>
<dbReference type="SUPFAM" id="SSF160935">
    <property type="entry name" value="VPA0735-like"/>
    <property type="match status" value="1"/>
</dbReference>
<name>A0A1G7JEH3_9BACT</name>
<dbReference type="PANTHER" id="PTHR36509">
    <property type="entry name" value="BLL3101 PROTEIN"/>
    <property type="match status" value="1"/>
</dbReference>
<dbReference type="Proteomes" id="UP000182427">
    <property type="component" value="Chromosome I"/>
</dbReference>
<dbReference type="AlphaFoldDB" id="A0A1G7JEH3"/>
<dbReference type="Pfam" id="PF06742">
    <property type="entry name" value="DUF1214"/>
    <property type="match status" value="1"/>
</dbReference>
<dbReference type="RefSeq" id="WP_197674952.1">
    <property type="nucleotide sequence ID" value="NZ_LT629690.1"/>
</dbReference>
<sequence length="138" mass="15628">MCPDISGPVNSVREAVYWRTQVDETGNALSGEHQYVLHFSPGGLPPVEAFWSLTMADAKERFVANPIHRYCVSNRSGLQPNADGSVDIYLQHVAPVGRESNWLPAPEGRFRLWLRAYMPREPILERQYKVPPVVRVRG</sequence>
<gene>
    <name evidence="2" type="ORF">SAMN05444167_1793</name>
</gene>
<protein>
    <recommendedName>
        <fullName evidence="1">DUF1214 domain-containing protein</fullName>
    </recommendedName>
</protein>
<proteinExistence type="predicted"/>
<evidence type="ECO:0000313" key="2">
    <source>
        <dbReference type="EMBL" id="SDF23342.1"/>
    </source>
</evidence>
<dbReference type="EMBL" id="LT629690">
    <property type="protein sequence ID" value="SDF23342.1"/>
    <property type="molecule type" value="Genomic_DNA"/>
</dbReference>
<dbReference type="InterPro" id="IPR037049">
    <property type="entry name" value="DUF1214_C_sf"/>
</dbReference>
<keyword evidence="3" id="KW-1185">Reference proteome</keyword>
<feature type="domain" description="DUF1214" evidence="1">
    <location>
        <begin position="14"/>
        <end position="120"/>
    </location>
</feature>